<accession>A0A179BV49</accession>
<proteinExistence type="predicted"/>
<gene>
    <name evidence="1" type="ORF">A4U53_39200</name>
</gene>
<name>A0A179BV49_RHILE</name>
<dbReference type="AlphaFoldDB" id="A0A179BV49"/>
<dbReference type="EMBL" id="LWBS01000118">
    <property type="protein sequence ID" value="OAP95255.1"/>
    <property type="molecule type" value="Genomic_DNA"/>
</dbReference>
<protein>
    <submittedName>
        <fullName evidence="1">Uncharacterized protein</fullName>
    </submittedName>
</protein>
<reference evidence="1" key="1">
    <citation type="submission" date="2016-04" db="EMBL/GenBank/DDBJ databases">
        <title>Fast-growing isolate from the root nodules of Vavilovia formosa.</title>
        <authorList>
            <person name="Kimeklis A."/>
            <person name="Safronova V."/>
            <person name="Belimov A."/>
            <person name="Andronov E."/>
        </authorList>
    </citation>
    <scope>NUCLEOTIDE SEQUENCE [LARGE SCALE GENOMIC DNA]</scope>
    <source>
        <strain evidence="1">Vaf-46</strain>
    </source>
</reference>
<evidence type="ECO:0000313" key="1">
    <source>
        <dbReference type="EMBL" id="OAP95255.1"/>
    </source>
</evidence>
<comment type="caution">
    <text evidence="1">The sequence shown here is derived from an EMBL/GenBank/DDBJ whole genome shotgun (WGS) entry which is preliminary data.</text>
</comment>
<organism evidence="1">
    <name type="scientific">Rhizobium leguminosarum</name>
    <dbReference type="NCBI Taxonomy" id="384"/>
    <lineage>
        <taxon>Bacteria</taxon>
        <taxon>Pseudomonadati</taxon>
        <taxon>Pseudomonadota</taxon>
        <taxon>Alphaproteobacteria</taxon>
        <taxon>Hyphomicrobiales</taxon>
        <taxon>Rhizobiaceae</taxon>
        <taxon>Rhizobium/Agrobacterium group</taxon>
        <taxon>Rhizobium</taxon>
    </lineage>
</organism>
<sequence length="79" mass="8221">MVLAARNDAVADAIQGLLQEGPHVGFLGLRISKHAAVFVEQTRPGASATRHLSPETILHVPSSKPAADAIPTASFNPVT</sequence>